<reference evidence="11" key="1">
    <citation type="submission" date="2015-12" db="EMBL/GenBank/DDBJ databases">
        <title>De novo transcriptome assembly of four potential Pierce s Disease insect vectors from Arizona vineyards.</title>
        <authorList>
            <person name="Tassone E.E."/>
        </authorList>
    </citation>
    <scope>NUCLEOTIDE SEQUENCE</scope>
</reference>
<gene>
    <name evidence="11" type="ORF">g.5750</name>
</gene>
<comment type="subcellular location">
    <subcellularLocation>
        <location evidence="1">Membrane</location>
        <topology evidence="1">Multi-pass membrane protein</topology>
    </subcellularLocation>
</comment>
<protein>
    <recommendedName>
        <fullName evidence="12">Aquaporin</fullName>
    </recommendedName>
</protein>
<dbReference type="GO" id="GO:0005886">
    <property type="term" value="C:plasma membrane"/>
    <property type="evidence" value="ECO:0007669"/>
    <property type="project" value="TreeGrafter"/>
</dbReference>
<feature type="transmembrane region" description="Helical" evidence="10">
    <location>
        <begin position="52"/>
        <end position="71"/>
    </location>
</feature>
<evidence type="ECO:0000256" key="6">
    <source>
        <dbReference type="ARBA" id="ARBA00022737"/>
    </source>
</evidence>
<dbReference type="InterPro" id="IPR034294">
    <property type="entry name" value="Aquaporin_transptr"/>
</dbReference>
<dbReference type="SUPFAM" id="SSF81338">
    <property type="entry name" value="Aquaporin-like"/>
    <property type="match status" value="1"/>
</dbReference>
<feature type="transmembrane region" description="Helical" evidence="10">
    <location>
        <begin position="21"/>
        <end position="46"/>
    </location>
</feature>
<comment type="subunit">
    <text evidence="3">Homotetramer.</text>
</comment>
<dbReference type="InterPro" id="IPR023271">
    <property type="entry name" value="Aquaporin-like"/>
</dbReference>
<dbReference type="PANTHER" id="PTHR19139">
    <property type="entry name" value="AQUAPORIN TRANSPORTER"/>
    <property type="match status" value="1"/>
</dbReference>
<organism evidence="11">
    <name type="scientific">Clastoptera arizonana</name>
    <name type="common">Arizona spittle bug</name>
    <dbReference type="NCBI Taxonomy" id="38151"/>
    <lineage>
        <taxon>Eukaryota</taxon>
        <taxon>Metazoa</taxon>
        <taxon>Ecdysozoa</taxon>
        <taxon>Arthropoda</taxon>
        <taxon>Hexapoda</taxon>
        <taxon>Insecta</taxon>
        <taxon>Pterygota</taxon>
        <taxon>Neoptera</taxon>
        <taxon>Paraneoptera</taxon>
        <taxon>Hemiptera</taxon>
        <taxon>Auchenorrhyncha</taxon>
        <taxon>Cercopoidea</taxon>
        <taxon>Clastopteridae</taxon>
        <taxon>Clastoptera</taxon>
    </lineage>
</organism>
<evidence type="ECO:0000256" key="2">
    <source>
        <dbReference type="ARBA" id="ARBA00006175"/>
    </source>
</evidence>
<evidence type="ECO:0000256" key="5">
    <source>
        <dbReference type="ARBA" id="ARBA00022692"/>
    </source>
</evidence>
<dbReference type="PANTHER" id="PTHR19139:SF291">
    <property type="entry name" value="AQUAPORIN"/>
    <property type="match status" value="1"/>
</dbReference>
<evidence type="ECO:0000256" key="10">
    <source>
        <dbReference type="SAM" id="Phobius"/>
    </source>
</evidence>
<dbReference type="Gene3D" id="1.20.1080.10">
    <property type="entry name" value="Glycerol uptake facilitator protein"/>
    <property type="match status" value="1"/>
</dbReference>
<sequence>MARKTFLGLEELKHEGTLWRCMIAEFLGTLLLVFIATGGCTLWGNIPRTPAQVAFVNGFTVMALITALGHVSGCQINPAVSICFLISGHNTLIRTLLFIPVQLFGATVGSLIVKYVTPEYLQGTLCTTSIHPALTPFQGVLTEAIATFVLLLVVQATSDEERLLELGDKGPLAVGLAVTTDVLWSNEYTGASMNPARSSGPALASNTLEGLWIYWVGPILGGIAATLLYMYVFKTPEEKEELKIT</sequence>
<dbReference type="Pfam" id="PF00230">
    <property type="entry name" value="MIP"/>
    <property type="match status" value="1"/>
</dbReference>
<keyword evidence="4 9" id="KW-0813">Transport</keyword>
<dbReference type="GO" id="GO:0015267">
    <property type="term" value="F:channel activity"/>
    <property type="evidence" value="ECO:0007669"/>
    <property type="project" value="InterPro"/>
</dbReference>
<evidence type="ECO:0000256" key="3">
    <source>
        <dbReference type="ARBA" id="ARBA00011881"/>
    </source>
</evidence>
<dbReference type="PRINTS" id="PR00783">
    <property type="entry name" value="MINTRINSICP"/>
</dbReference>
<name>A0A1B6DUK6_9HEMI</name>
<evidence type="ECO:0000256" key="4">
    <source>
        <dbReference type="ARBA" id="ARBA00022448"/>
    </source>
</evidence>
<accession>A0A1B6DUK6</accession>
<keyword evidence="6" id="KW-0677">Repeat</keyword>
<comment type="similarity">
    <text evidence="2 9">Belongs to the MIP/aquaporin (TC 1.A.8) family.</text>
</comment>
<evidence type="ECO:0000256" key="8">
    <source>
        <dbReference type="ARBA" id="ARBA00023136"/>
    </source>
</evidence>
<evidence type="ECO:0000256" key="7">
    <source>
        <dbReference type="ARBA" id="ARBA00022989"/>
    </source>
</evidence>
<feature type="transmembrane region" description="Helical" evidence="10">
    <location>
        <begin position="212"/>
        <end position="233"/>
    </location>
</feature>
<evidence type="ECO:0008006" key="12">
    <source>
        <dbReference type="Google" id="ProtNLM"/>
    </source>
</evidence>
<keyword evidence="7 10" id="KW-1133">Transmembrane helix</keyword>
<evidence type="ECO:0000256" key="9">
    <source>
        <dbReference type="RuleBase" id="RU000477"/>
    </source>
</evidence>
<feature type="transmembrane region" description="Helical" evidence="10">
    <location>
        <begin position="92"/>
        <end position="113"/>
    </location>
</feature>
<feature type="transmembrane region" description="Helical" evidence="10">
    <location>
        <begin position="133"/>
        <end position="154"/>
    </location>
</feature>
<dbReference type="InterPro" id="IPR000425">
    <property type="entry name" value="MIP"/>
</dbReference>
<keyword evidence="5 9" id="KW-0812">Transmembrane</keyword>
<evidence type="ECO:0000256" key="1">
    <source>
        <dbReference type="ARBA" id="ARBA00004141"/>
    </source>
</evidence>
<dbReference type="AlphaFoldDB" id="A0A1B6DUK6"/>
<proteinExistence type="inferred from homology"/>
<keyword evidence="8 10" id="KW-0472">Membrane</keyword>
<evidence type="ECO:0000313" key="11">
    <source>
        <dbReference type="EMBL" id="JAS29329.1"/>
    </source>
</evidence>
<dbReference type="EMBL" id="GEDC01007969">
    <property type="protein sequence ID" value="JAS29329.1"/>
    <property type="molecule type" value="Transcribed_RNA"/>
</dbReference>